<dbReference type="Proteomes" id="UP000604046">
    <property type="component" value="Unassembled WGS sequence"/>
</dbReference>
<comment type="caution">
    <text evidence="7">The sequence shown here is derived from an EMBL/GenBank/DDBJ whole genome shotgun (WGS) entry which is preliminary data.</text>
</comment>
<dbReference type="InterPro" id="IPR012337">
    <property type="entry name" value="RNaseH-like_sf"/>
</dbReference>
<dbReference type="InterPro" id="IPR000504">
    <property type="entry name" value="RRM_dom"/>
</dbReference>
<dbReference type="InterPro" id="IPR002562">
    <property type="entry name" value="3'-5'_exonuclease_dom"/>
</dbReference>
<reference evidence="7" key="1">
    <citation type="submission" date="2021-02" db="EMBL/GenBank/DDBJ databases">
        <authorList>
            <person name="Dougan E. K."/>
            <person name="Rhodes N."/>
            <person name="Thang M."/>
            <person name="Chan C."/>
        </authorList>
    </citation>
    <scope>NUCLEOTIDE SEQUENCE</scope>
</reference>
<dbReference type="SUPFAM" id="SSF54236">
    <property type="entry name" value="Ubiquitin-like"/>
    <property type="match status" value="1"/>
</dbReference>
<dbReference type="PANTHER" id="PTHR13620">
    <property type="entry name" value="3-5 EXONUCLEASE"/>
    <property type="match status" value="1"/>
</dbReference>
<dbReference type="InterPro" id="IPR000626">
    <property type="entry name" value="Ubiquitin-like_dom"/>
</dbReference>
<accession>A0A812LBF9</accession>
<name>A0A812LBF9_9DINO</name>
<dbReference type="SMART" id="SM00360">
    <property type="entry name" value="RRM"/>
    <property type="match status" value="1"/>
</dbReference>
<dbReference type="GO" id="GO:0003723">
    <property type="term" value="F:RNA binding"/>
    <property type="evidence" value="ECO:0007669"/>
    <property type="project" value="UniProtKB-UniRule"/>
</dbReference>
<dbReference type="SUPFAM" id="SSF53098">
    <property type="entry name" value="Ribonuclease H-like"/>
    <property type="match status" value="1"/>
</dbReference>
<dbReference type="InterPro" id="IPR035979">
    <property type="entry name" value="RBD_domain_sf"/>
</dbReference>
<keyword evidence="3" id="KW-0694">RNA-binding</keyword>
<keyword evidence="2" id="KW-0378">Hydrolase</keyword>
<evidence type="ECO:0000256" key="3">
    <source>
        <dbReference type="PROSITE-ProRule" id="PRU00176"/>
    </source>
</evidence>
<proteinExistence type="predicted"/>
<keyword evidence="1" id="KW-0540">Nuclease</keyword>
<evidence type="ECO:0000256" key="1">
    <source>
        <dbReference type="ARBA" id="ARBA00022722"/>
    </source>
</evidence>
<dbReference type="InterPro" id="IPR012677">
    <property type="entry name" value="Nucleotide-bd_a/b_plait_sf"/>
</dbReference>
<dbReference type="CDD" id="cd17039">
    <property type="entry name" value="Ubl_ubiquitin_like"/>
    <property type="match status" value="1"/>
</dbReference>
<dbReference type="CDD" id="cd06141">
    <property type="entry name" value="WRN_exo"/>
    <property type="match status" value="1"/>
</dbReference>
<dbReference type="GO" id="GO:0005634">
    <property type="term" value="C:nucleus"/>
    <property type="evidence" value="ECO:0007669"/>
    <property type="project" value="TreeGrafter"/>
</dbReference>
<dbReference type="InterPro" id="IPR029071">
    <property type="entry name" value="Ubiquitin-like_domsf"/>
</dbReference>
<dbReference type="CDD" id="cd00590">
    <property type="entry name" value="RRM_SF"/>
    <property type="match status" value="1"/>
</dbReference>
<feature type="region of interest" description="Disordered" evidence="4">
    <location>
        <begin position="545"/>
        <end position="569"/>
    </location>
</feature>
<dbReference type="SUPFAM" id="SSF54928">
    <property type="entry name" value="RNA-binding domain, RBD"/>
    <property type="match status" value="1"/>
</dbReference>
<dbReference type="Pfam" id="PF00076">
    <property type="entry name" value="RRM_1"/>
    <property type="match status" value="1"/>
</dbReference>
<evidence type="ECO:0000256" key="4">
    <source>
        <dbReference type="SAM" id="MobiDB-lite"/>
    </source>
</evidence>
<dbReference type="InterPro" id="IPR051132">
    <property type="entry name" value="3-5_Exonuclease_domain"/>
</dbReference>
<organism evidence="7 8">
    <name type="scientific">Symbiodinium natans</name>
    <dbReference type="NCBI Taxonomy" id="878477"/>
    <lineage>
        <taxon>Eukaryota</taxon>
        <taxon>Sar</taxon>
        <taxon>Alveolata</taxon>
        <taxon>Dinophyceae</taxon>
        <taxon>Suessiales</taxon>
        <taxon>Symbiodiniaceae</taxon>
        <taxon>Symbiodinium</taxon>
    </lineage>
</organism>
<dbReference type="GO" id="GO:0006139">
    <property type="term" value="P:nucleobase-containing compound metabolic process"/>
    <property type="evidence" value="ECO:0007669"/>
    <property type="project" value="InterPro"/>
</dbReference>
<feature type="domain" description="RRM" evidence="6">
    <location>
        <begin position="575"/>
        <end position="655"/>
    </location>
</feature>
<dbReference type="Gene3D" id="3.30.420.10">
    <property type="entry name" value="Ribonuclease H-like superfamily/Ribonuclease H"/>
    <property type="match status" value="1"/>
</dbReference>
<dbReference type="Pfam" id="PF01612">
    <property type="entry name" value="DNA_pol_A_exo1"/>
    <property type="match status" value="1"/>
</dbReference>
<dbReference type="EMBL" id="CAJNDS010000868">
    <property type="protein sequence ID" value="CAE7238411.1"/>
    <property type="molecule type" value="Genomic_DNA"/>
</dbReference>
<dbReference type="GO" id="GO:0005737">
    <property type="term" value="C:cytoplasm"/>
    <property type="evidence" value="ECO:0007669"/>
    <property type="project" value="TreeGrafter"/>
</dbReference>
<evidence type="ECO:0000256" key="2">
    <source>
        <dbReference type="ARBA" id="ARBA00022801"/>
    </source>
</evidence>
<protein>
    <submittedName>
        <fullName evidence="7">Wrn protein</fullName>
    </submittedName>
</protein>
<dbReference type="Gene3D" id="3.30.70.330">
    <property type="match status" value="1"/>
</dbReference>
<dbReference type="Gene3D" id="3.10.20.90">
    <property type="entry name" value="Phosphatidylinositol 3-kinase Catalytic Subunit, Chain A, domain 1"/>
    <property type="match status" value="1"/>
</dbReference>
<dbReference type="AlphaFoldDB" id="A0A812LBF9"/>
<sequence length="657" mass="71709">MRQQEAASQMTEKRYALIEVEVTQMSGEALASLSLRGTCVIRDVKLKLERQQGIPHQQAQLVVPGAFNKLEDHKTIADCGVSGGKLLLILVRNSGFLPSKRFDGSLEGYVFKLGDQGLGYYIDSMQRAALTAEHSQPATAREVQCDRLSASQTAWPSSMSSANEVMFHDGPRFVLDATTARQPRQLAAHELEFQSQLEAGGRLLGLDMEWEPDRYKGQDNKVALVQIALGGAVWLVRTCQIRLPDFVRRALVDSSVIKGVACFDAADREKLKASFGIQIPKNPEAAGYVDISLLAKECSFPGFGVKKLCDRYGLRIEKNVKTSCSKWAAATLSEAQVQYACDDAYFTLLLLGKLLQEGSVRKSELRSRARAACGSVLPTACHSLGRKDMSKEYALLKAFLEELCEATARACKCNGEAKIPLSQLGGLLDSAGTAFVKRAQMLNVSLSKKFLKEQHQLFVMSSNGGGDFVRARSAAERAPFKQEELSLPWASSPKMSLQTWLALQLQPPMDPVELSGRLCLLARALDSEGDSAAAVELRALASEGVPSQGCADGTASSSDEQKTTVPPRKAFDPKTTVVVRGIPKDWTQEAFRTTMELQFGSVSELLMPKDKGGRHRGLAFVSFQHPAVAEQILQSSHAADALRDDAQLTFDAYIPRA</sequence>
<evidence type="ECO:0000313" key="8">
    <source>
        <dbReference type="Proteomes" id="UP000604046"/>
    </source>
</evidence>
<evidence type="ECO:0000259" key="5">
    <source>
        <dbReference type="PROSITE" id="PS50053"/>
    </source>
</evidence>
<dbReference type="SMART" id="SM00474">
    <property type="entry name" value="35EXOc"/>
    <property type="match status" value="1"/>
</dbReference>
<dbReference type="SMART" id="SM00213">
    <property type="entry name" value="UBQ"/>
    <property type="match status" value="1"/>
</dbReference>
<evidence type="ECO:0000259" key="6">
    <source>
        <dbReference type="PROSITE" id="PS50102"/>
    </source>
</evidence>
<feature type="domain" description="Ubiquitin-like" evidence="5">
    <location>
        <begin position="18"/>
        <end position="96"/>
    </location>
</feature>
<keyword evidence="8" id="KW-1185">Reference proteome</keyword>
<gene>
    <name evidence="7" type="primary">wrn</name>
    <name evidence="7" type="ORF">SNAT2548_LOCUS10479</name>
</gene>
<dbReference type="PROSITE" id="PS50102">
    <property type="entry name" value="RRM"/>
    <property type="match status" value="1"/>
</dbReference>
<dbReference type="OrthoDB" id="1920326at2759"/>
<dbReference type="GO" id="GO:0008408">
    <property type="term" value="F:3'-5' exonuclease activity"/>
    <property type="evidence" value="ECO:0007669"/>
    <property type="project" value="InterPro"/>
</dbReference>
<evidence type="ECO:0000313" key="7">
    <source>
        <dbReference type="EMBL" id="CAE7238411.1"/>
    </source>
</evidence>
<dbReference type="InterPro" id="IPR036397">
    <property type="entry name" value="RNaseH_sf"/>
</dbReference>
<dbReference type="PROSITE" id="PS50053">
    <property type="entry name" value="UBIQUITIN_2"/>
    <property type="match status" value="1"/>
</dbReference>
<dbReference type="PANTHER" id="PTHR13620:SF104">
    <property type="entry name" value="EXONUCLEASE 3'-5' DOMAIN-CONTAINING PROTEIN 2"/>
    <property type="match status" value="1"/>
</dbReference>